<organism evidence="4 5">
    <name type="scientific">Hibiscus trionum</name>
    <name type="common">Flower of an hour</name>
    <dbReference type="NCBI Taxonomy" id="183268"/>
    <lineage>
        <taxon>Eukaryota</taxon>
        <taxon>Viridiplantae</taxon>
        <taxon>Streptophyta</taxon>
        <taxon>Embryophyta</taxon>
        <taxon>Tracheophyta</taxon>
        <taxon>Spermatophyta</taxon>
        <taxon>Magnoliopsida</taxon>
        <taxon>eudicotyledons</taxon>
        <taxon>Gunneridae</taxon>
        <taxon>Pentapetalae</taxon>
        <taxon>rosids</taxon>
        <taxon>malvids</taxon>
        <taxon>Malvales</taxon>
        <taxon>Malvaceae</taxon>
        <taxon>Malvoideae</taxon>
        <taxon>Hibiscus</taxon>
    </lineage>
</organism>
<dbReference type="InterPro" id="IPR035979">
    <property type="entry name" value="RBD_domain_sf"/>
</dbReference>
<feature type="region of interest" description="Disordered" evidence="2">
    <location>
        <begin position="449"/>
        <end position="492"/>
    </location>
</feature>
<protein>
    <recommendedName>
        <fullName evidence="3">RRM domain-containing protein</fullName>
    </recommendedName>
</protein>
<dbReference type="SUPFAM" id="SSF54928">
    <property type="entry name" value="RNA-binding domain, RBD"/>
    <property type="match status" value="1"/>
</dbReference>
<evidence type="ECO:0000313" key="4">
    <source>
        <dbReference type="EMBL" id="GMI75952.1"/>
    </source>
</evidence>
<comment type="caution">
    <text evidence="4">The sequence shown here is derived from an EMBL/GenBank/DDBJ whole genome shotgun (WGS) entry which is preliminary data.</text>
</comment>
<evidence type="ECO:0000313" key="5">
    <source>
        <dbReference type="Proteomes" id="UP001165190"/>
    </source>
</evidence>
<sequence>MKTMGMSSLSNSAILFRPLHFGIGGSTASSSSFRPRNQKNAATFFLSSSLLPISQSTHFPSLSVFPNVMDSNRLRTSAFNKGRKVDTTLFEMDEEEEVDESIDFDDEIDDADNDDGEDGEEGMFVPLEKMKKWLENKPRGFGEGKVYDTSIEDKLLEDIEQSREAQTVNVNNLKNNPVKPGSKKDDHKNKKVVESVPVGIRVRVGNLPRKKNIHRDLKAAFDGVSGLLNISPAVSGNKKTKDPVCKGFAYVDFKREVDAIRFVQNFSGHKLTFGRIQKQIKCEMMNPARELSDNESITPVVASFRFVDSSNAIFNTNDSSSDLSLESLSDEVKDQDDELVSDEFDDQDDELVYDEFDDQDDVLVLDEFDDQDEELVSDEFDDQDDELVSDEFDELDDEFDEVEIGKGRNNINAISLVEAKDAAIMEMTSKREDDSSRLERIRALEKKLLARGRQQRDPKEQKDQKLERVRSIKKKVVTKRNQQKFPKEQKVQKLDIPGSSKRLKIKEKAQLTGVFSKYGLKTPLTPKEES</sequence>
<dbReference type="Gene3D" id="3.30.70.330">
    <property type="match status" value="1"/>
</dbReference>
<feature type="region of interest" description="Disordered" evidence="2">
    <location>
        <begin position="166"/>
        <end position="189"/>
    </location>
</feature>
<feature type="region of interest" description="Disordered" evidence="2">
    <location>
        <begin position="95"/>
        <end position="118"/>
    </location>
</feature>
<dbReference type="PROSITE" id="PS50102">
    <property type="entry name" value="RRM"/>
    <property type="match status" value="1"/>
</dbReference>
<feature type="domain" description="RRM" evidence="3">
    <location>
        <begin position="200"/>
        <end position="287"/>
    </location>
</feature>
<dbReference type="AlphaFoldDB" id="A0A9W7HEG0"/>
<dbReference type="EMBL" id="BSYR01000012">
    <property type="protein sequence ID" value="GMI75952.1"/>
    <property type="molecule type" value="Genomic_DNA"/>
</dbReference>
<dbReference type="GO" id="GO:0003723">
    <property type="term" value="F:RNA binding"/>
    <property type="evidence" value="ECO:0007669"/>
    <property type="project" value="UniProtKB-UniRule"/>
</dbReference>
<gene>
    <name evidence="4" type="ORF">HRI_001264500</name>
</gene>
<dbReference type="PANTHER" id="PTHR37200:SF1">
    <property type="entry name" value="RNA-BINDING (RRM_RBD_RNP MOTIFS) FAMILY PROTEIN"/>
    <property type="match status" value="1"/>
</dbReference>
<name>A0A9W7HEG0_HIBTR</name>
<accession>A0A9W7HEG0</accession>
<keyword evidence="5" id="KW-1185">Reference proteome</keyword>
<dbReference type="CDD" id="cd00590">
    <property type="entry name" value="RRM_SF"/>
    <property type="match status" value="1"/>
</dbReference>
<evidence type="ECO:0000256" key="2">
    <source>
        <dbReference type="SAM" id="MobiDB-lite"/>
    </source>
</evidence>
<dbReference type="InterPro" id="IPR000504">
    <property type="entry name" value="RRM_dom"/>
</dbReference>
<reference evidence="4" key="1">
    <citation type="submission" date="2023-05" db="EMBL/GenBank/DDBJ databases">
        <title>Genome and transcriptome analyses reveal genes involved in the formation of fine ridges on petal epidermal cells in Hibiscus trionum.</title>
        <authorList>
            <person name="Koshimizu S."/>
            <person name="Masuda S."/>
            <person name="Ishii T."/>
            <person name="Shirasu K."/>
            <person name="Hoshino A."/>
            <person name="Arita M."/>
        </authorList>
    </citation>
    <scope>NUCLEOTIDE SEQUENCE</scope>
    <source>
        <strain evidence="4">Hamamatsu line</strain>
    </source>
</reference>
<feature type="compositionally biased region" description="Basic residues" evidence="2">
    <location>
        <begin position="471"/>
        <end position="482"/>
    </location>
</feature>
<dbReference type="PANTHER" id="PTHR37200">
    <property type="entry name" value="RNA-BINDING (RRM/RBD/RNP MOTIFS) FAMILY PROTEIN"/>
    <property type="match status" value="1"/>
</dbReference>
<dbReference type="Proteomes" id="UP001165190">
    <property type="component" value="Unassembled WGS sequence"/>
</dbReference>
<evidence type="ECO:0000256" key="1">
    <source>
        <dbReference type="PROSITE-ProRule" id="PRU00176"/>
    </source>
</evidence>
<feature type="compositionally biased region" description="Basic and acidic residues" evidence="2">
    <location>
        <begin position="449"/>
        <end position="470"/>
    </location>
</feature>
<feature type="compositionally biased region" description="Low complexity" evidence="2">
    <location>
        <begin position="168"/>
        <end position="180"/>
    </location>
</feature>
<dbReference type="OrthoDB" id="1912879at2759"/>
<proteinExistence type="predicted"/>
<keyword evidence="1" id="KW-0694">RNA-binding</keyword>
<evidence type="ECO:0000259" key="3">
    <source>
        <dbReference type="PROSITE" id="PS50102"/>
    </source>
</evidence>
<dbReference type="InterPro" id="IPR012677">
    <property type="entry name" value="Nucleotide-bd_a/b_plait_sf"/>
</dbReference>